<dbReference type="GO" id="GO:0005912">
    <property type="term" value="C:adherens junction"/>
    <property type="evidence" value="ECO:0007669"/>
    <property type="project" value="TreeGrafter"/>
</dbReference>
<dbReference type="Pfam" id="PF00595">
    <property type="entry name" value="PDZ"/>
    <property type="match status" value="1"/>
</dbReference>
<keyword evidence="10" id="KW-0175">Coiled coil</keyword>
<evidence type="ECO:0000256" key="1">
    <source>
        <dbReference type="ARBA" id="ARBA00004245"/>
    </source>
</evidence>
<evidence type="ECO:0000256" key="5">
    <source>
        <dbReference type="ARBA" id="ARBA00022553"/>
    </source>
</evidence>
<dbReference type="Pfam" id="PF08687">
    <property type="entry name" value="ASD2"/>
    <property type="match status" value="1"/>
</dbReference>
<comment type="similarity">
    <text evidence="2">Belongs to the shroom family.</text>
</comment>
<protein>
    <recommendedName>
        <fullName evidence="17">Protein Shroom3</fullName>
    </recommendedName>
</protein>
<comment type="subcellular location">
    <subcellularLocation>
        <location evidence="1">Cytoplasm</location>
        <location evidence="1">Cytoskeleton</location>
    </subcellularLocation>
</comment>
<keyword evidence="5" id="KW-0597">Phosphoprotein</keyword>
<evidence type="ECO:0000256" key="10">
    <source>
        <dbReference type="SAM" id="Coils"/>
    </source>
</evidence>
<dbReference type="InterPro" id="IPR014799">
    <property type="entry name" value="ASD2_dom"/>
</dbReference>
<feature type="compositionally biased region" description="Polar residues" evidence="11">
    <location>
        <begin position="489"/>
        <end position="515"/>
    </location>
</feature>
<feature type="compositionally biased region" description="Pro residues" evidence="11">
    <location>
        <begin position="1402"/>
        <end position="1419"/>
    </location>
</feature>
<dbReference type="GO" id="GO:0016324">
    <property type="term" value="C:apical plasma membrane"/>
    <property type="evidence" value="ECO:0007669"/>
    <property type="project" value="TreeGrafter"/>
</dbReference>
<dbReference type="SMART" id="SM00228">
    <property type="entry name" value="PDZ"/>
    <property type="match status" value="1"/>
</dbReference>
<feature type="compositionally biased region" description="Polar residues" evidence="11">
    <location>
        <begin position="532"/>
        <end position="541"/>
    </location>
</feature>
<dbReference type="GO" id="GO:0043296">
    <property type="term" value="C:apical junction complex"/>
    <property type="evidence" value="ECO:0007669"/>
    <property type="project" value="TreeGrafter"/>
</dbReference>
<accession>A0A9Q1IGQ9</accession>
<feature type="compositionally biased region" description="Basic and acidic residues" evidence="11">
    <location>
        <begin position="841"/>
        <end position="862"/>
    </location>
</feature>
<dbReference type="GO" id="GO:0051015">
    <property type="term" value="F:actin filament binding"/>
    <property type="evidence" value="ECO:0007669"/>
    <property type="project" value="InterPro"/>
</dbReference>
<feature type="region of interest" description="Disordered" evidence="11">
    <location>
        <begin position="266"/>
        <end position="736"/>
    </location>
</feature>
<feature type="region of interest" description="Disordered" evidence="11">
    <location>
        <begin position="1590"/>
        <end position="1620"/>
    </location>
</feature>
<feature type="coiled-coil region" evidence="10">
    <location>
        <begin position="1625"/>
        <end position="1660"/>
    </location>
</feature>
<dbReference type="SUPFAM" id="SSF50156">
    <property type="entry name" value="PDZ domain-like"/>
    <property type="match status" value="1"/>
</dbReference>
<feature type="compositionally biased region" description="Low complexity" evidence="11">
    <location>
        <begin position="1349"/>
        <end position="1362"/>
    </location>
</feature>
<proteinExistence type="inferred from homology"/>
<feature type="domain" description="PDZ" evidence="12">
    <location>
        <begin position="17"/>
        <end position="102"/>
    </location>
</feature>
<evidence type="ECO:0008006" key="17">
    <source>
        <dbReference type="Google" id="ProtNLM"/>
    </source>
</evidence>
<evidence type="ECO:0000256" key="11">
    <source>
        <dbReference type="SAM" id="MobiDB-lite"/>
    </source>
</evidence>
<dbReference type="Pfam" id="PF08688">
    <property type="entry name" value="ASD1"/>
    <property type="match status" value="1"/>
</dbReference>
<dbReference type="FunFam" id="2.30.42.10:FF:000100">
    <property type="entry name" value="Shroom family member 2"/>
    <property type="match status" value="1"/>
</dbReference>
<keyword evidence="3" id="KW-0217">Developmental protein</keyword>
<keyword evidence="7 9" id="KW-0009">Actin-binding</keyword>
<evidence type="ECO:0000313" key="15">
    <source>
        <dbReference type="EMBL" id="KAJ8338939.1"/>
    </source>
</evidence>
<evidence type="ECO:0000256" key="4">
    <source>
        <dbReference type="ARBA" id="ARBA00022490"/>
    </source>
</evidence>
<dbReference type="GO" id="GO:0030864">
    <property type="term" value="C:cortical actin cytoskeleton"/>
    <property type="evidence" value="ECO:0007669"/>
    <property type="project" value="TreeGrafter"/>
</dbReference>
<dbReference type="InterPro" id="IPR014800">
    <property type="entry name" value="ASD1_dom"/>
</dbReference>
<feature type="compositionally biased region" description="Basic and acidic residues" evidence="11">
    <location>
        <begin position="1314"/>
        <end position="1326"/>
    </location>
</feature>
<keyword evidence="8" id="KW-0206">Cytoskeleton</keyword>
<dbReference type="GO" id="GO:0007015">
    <property type="term" value="P:actin filament organization"/>
    <property type="evidence" value="ECO:0007669"/>
    <property type="project" value="TreeGrafter"/>
</dbReference>
<evidence type="ECO:0000259" key="14">
    <source>
        <dbReference type="PROSITE" id="PS51307"/>
    </source>
</evidence>
<comment type="caution">
    <text evidence="15">The sequence shown here is derived from an EMBL/GenBank/DDBJ whole genome shotgun (WGS) entry which is preliminary data.</text>
</comment>
<dbReference type="EMBL" id="JAINUF010000017">
    <property type="protein sequence ID" value="KAJ8338939.1"/>
    <property type="molecule type" value="Genomic_DNA"/>
</dbReference>
<dbReference type="OrthoDB" id="10063560at2759"/>
<dbReference type="InterPro" id="IPR027685">
    <property type="entry name" value="Shroom_fam"/>
</dbReference>
<dbReference type="PANTHER" id="PTHR15012">
    <property type="entry name" value="APICAL PROTEIN/SHROOM-RELATED"/>
    <property type="match status" value="1"/>
</dbReference>
<feature type="compositionally biased region" description="Polar residues" evidence="11">
    <location>
        <begin position="1452"/>
        <end position="1465"/>
    </location>
</feature>
<evidence type="ECO:0000256" key="7">
    <source>
        <dbReference type="ARBA" id="ARBA00023203"/>
    </source>
</evidence>
<evidence type="ECO:0000259" key="13">
    <source>
        <dbReference type="PROSITE" id="PS51306"/>
    </source>
</evidence>
<feature type="region of interest" description="Disordered" evidence="11">
    <location>
        <begin position="841"/>
        <end position="873"/>
    </location>
</feature>
<feature type="compositionally biased region" description="Gly residues" evidence="11">
    <location>
        <begin position="291"/>
        <end position="301"/>
    </location>
</feature>
<evidence type="ECO:0000256" key="8">
    <source>
        <dbReference type="ARBA" id="ARBA00023212"/>
    </source>
</evidence>
<feature type="region of interest" description="Disordered" evidence="11">
    <location>
        <begin position="1293"/>
        <end position="1486"/>
    </location>
</feature>
<reference evidence="15" key="1">
    <citation type="journal article" date="2023" name="Science">
        <title>Genome structures resolve the early diversification of teleost fishes.</title>
        <authorList>
            <person name="Parey E."/>
            <person name="Louis A."/>
            <person name="Montfort J."/>
            <person name="Bouchez O."/>
            <person name="Roques C."/>
            <person name="Iampietro C."/>
            <person name="Lluch J."/>
            <person name="Castinel A."/>
            <person name="Donnadieu C."/>
            <person name="Desvignes T."/>
            <person name="Floi Bucao C."/>
            <person name="Jouanno E."/>
            <person name="Wen M."/>
            <person name="Mejri S."/>
            <person name="Dirks R."/>
            <person name="Jansen H."/>
            <person name="Henkel C."/>
            <person name="Chen W.J."/>
            <person name="Zahm M."/>
            <person name="Cabau C."/>
            <person name="Klopp C."/>
            <person name="Thompson A.W."/>
            <person name="Robinson-Rechavi M."/>
            <person name="Braasch I."/>
            <person name="Lecointre G."/>
            <person name="Bobe J."/>
            <person name="Postlethwait J.H."/>
            <person name="Berthelot C."/>
            <person name="Roest Crollius H."/>
            <person name="Guiguen Y."/>
        </authorList>
    </citation>
    <scope>NUCLEOTIDE SEQUENCE</scope>
    <source>
        <strain evidence="15">WJC10195</strain>
    </source>
</reference>
<feature type="region of interest" description="Disordered" evidence="11">
    <location>
        <begin position="964"/>
        <end position="1039"/>
    </location>
</feature>
<dbReference type="GO" id="GO:0005874">
    <property type="term" value="C:microtubule"/>
    <property type="evidence" value="ECO:0007669"/>
    <property type="project" value="UniProtKB-KW"/>
</dbReference>
<evidence type="ECO:0000256" key="6">
    <source>
        <dbReference type="ARBA" id="ARBA00022701"/>
    </source>
</evidence>
<feature type="compositionally biased region" description="Basic and acidic residues" evidence="11">
    <location>
        <begin position="1238"/>
        <end position="1250"/>
    </location>
</feature>
<dbReference type="InterPro" id="IPR036034">
    <property type="entry name" value="PDZ_sf"/>
</dbReference>
<dbReference type="PANTHER" id="PTHR15012:SF33">
    <property type="entry name" value="PROTEIN SHROOM3"/>
    <property type="match status" value="1"/>
</dbReference>
<evidence type="ECO:0000256" key="2">
    <source>
        <dbReference type="ARBA" id="ARBA00006469"/>
    </source>
</evidence>
<feature type="compositionally biased region" description="Pro residues" evidence="11">
    <location>
        <begin position="1363"/>
        <end position="1373"/>
    </location>
</feature>
<keyword evidence="4" id="KW-0963">Cytoplasm</keyword>
<feature type="region of interest" description="Disordered" evidence="11">
    <location>
        <begin position="1051"/>
        <end position="1101"/>
    </location>
</feature>
<feature type="compositionally biased region" description="Pro residues" evidence="11">
    <location>
        <begin position="1429"/>
        <end position="1440"/>
    </location>
</feature>
<feature type="region of interest" description="Disordered" evidence="11">
    <location>
        <begin position="1220"/>
        <end position="1256"/>
    </location>
</feature>
<sequence length="1837" mass="199838">MERNCSSFSTVLQRGRLIYVEARLQGGAPWGFTLKGGLEHGEALIISKVEEGGKADLLQHPLLVGDEVVNINEVELSGSRQEAISLVKGSYKTLRLTVCRRSEPTSRPHSWHSTKLGEAQQDCSMTQISQGTVGTPWHQTYHSSASTTDLSSYDPGYLRKSPDQYSSRGSMESLDHGHPAYSSCQQLSPSKSSGSIDHLHSKRDSAYSSFSTSSSVPEYPATAGLPIGKERCYSMESMLAPQPRGQEGPRQADIRYVRTVYDAQQGISEEHEVSPAGFLRGGDGRAHVEARGGGVHRGGSSSGSSSGSSGGGSGSASNRHSAGPAWGSARQHNSYESLKGAPPPPQRSDSYAAIRNHERPSSWSSLEQARSMRSLYKGSWHHSSGSVGGGKPSFATEGQQLHTLEEKSPESSPTTRPRQGLPQAPPTGRLMLPTGIYQVPPPEPHFAQAPASCPNSSSVYPALAKESRGVVPGDRGTGPGRGSPAVENGYQSSTSSTAGQPSCINQPKSPSQQAARKQEEPNYGPHFKPESHSGSQVQSEDYTFRRDPYTPVQQKGERQRHVQGPKNMERYRTRDEEAMVPAEQSDHLVAAPPQNSDALSEARPSLGGHRDGSVQNTRDNGGGPQAQRSEHGSRSALNHHGNLPAATQQDHPLTRLENALAEVQKAAGPERWAGQCASQGGLREEAPSGRVSVLEKVSRFEQQHRQGKVRSQSAGHVDCATPPSLASRAKSPKAPLHLRTQSYSAVPEDYGDPLYLPDLEPLHRRQSTEHYPPKSFWGKDMGLQRSKSTFQLGEENVQKEFPWREDLRDILGTIQDTSFNSAYRDSIKDAQSKVLRSTSFRRKDLSTDHHDAGKRLSLERKGPKTLPKPHTPKERHVVTPELAAAALPALPSVPPVGPPAVRIGSRKRLTLEQKKRCYSEPDKMNEVGVSEGGGCLSAYGKVPDQLHLHENSVADRRKLFELAAHRGTGPGPNPSPRLGLASSSSRSDLKQLQQDALAEYVERKTGRRMARCQRPQSAYLQPPSYSSDSQSLSSTSSLVSLQEPELLEASFSTSSHHRGGRVSSTLPPGLQGYFYPSGNRVQPPSSSESTSSTSSAHKPRGRHQRFFSLEQELDKAAPVPLTQPPQGLWLSQNCDTAFDRAAPARNSGKSASAEDLLDRSEAIVVPQHFRSRSSPSVERLNQDVTTGDYRVQTMFNKGSVPSIPTETRPVESAAPSLGAESYLSNLGPTQLKIKTPVSRREKQRHSERQRAQSMSGLAASVGLPCPFSSPGHPNPQASDLLCQASLEVLTQSLLPSPGPGVARKSSVDSSASEETLKDFPREEPEALRAATSLSSGEGQKSPPPLRQDPPLASSGSCSSPAESPGPSPAPPLPFLRISESSIHFTSSQPLLQDDDEVFFQEPAPPPPPPPPSPPPPLPPVWETDNAEDFPPPPPPPPLLPPITAEEQDHMETPQSPRQEHLQSTYGLDDSAANRGTTSPTRSRLPETCDLLLTAAVPGLDTEAQSPSPAGITGTEATLETLEARESLELEYPVLSRRERSVEELRVEALARELVSRDKSLTPILDTWATQKTMELMEEVFPALVLPRQRRGSSRLEDRGQDGVSVAEGTPVQREDGAQAGVETDLDEVEVDLSQKKVELAKALSQSVAVLRREREGLGEEQRRFSALSGHVEALAQELCKANEYDKYRMFVGDLEKIVNLLLSLCGQLARVENALAALEGEESEDSAEERETLQKKRRRLCGQHEDARELKENLDRRERLVLDILGGYLTASQLREYRLFVLVKPALLIRQRHLDELIRQGEEQLHRLGEDLQPESHAHFGSPAPCPSPPLPPAPPL</sequence>
<dbReference type="PROSITE" id="PS51307">
    <property type="entry name" value="ASD2"/>
    <property type="match status" value="1"/>
</dbReference>
<organism evidence="15 16">
    <name type="scientific">Synaphobranchus kaupii</name>
    <name type="common">Kaup's arrowtooth eel</name>
    <dbReference type="NCBI Taxonomy" id="118154"/>
    <lineage>
        <taxon>Eukaryota</taxon>
        <taxon>Metazoa</taxon>
        <taxon>Chordata</taxon>
        <taxon>Craniata</taxon>
        <taxon>Vertebrata</taxon>
        <taxon>Euteleostomi</taxon>
        <taxon>Actinopterygii</taxon>
        <taxon>Neopterygii</taxon>
        <taxon>Teleostei</taxon>
        <taxon>Anguilliformes</taxon>
        <taxon>Synaphobranchidae</taxon>
        <taxon>Synaphobranchus</taxon>
    </lineage>
</organism>
<dbReference type="Proteomes" id="UP001152622">
    <property type="component" value="Chromosome 17"/>
</dbReference>
<feature type="region of interest" description="Disordered" evidence="11">
    <location>
        <begin position="130"/>
        <end position="200"/>
    </location>
</feature>
<feature type="compositionally biased region" description="Basic and acidic residues" evidence="11">
    <location>
        <begin position="567"/>
        <end position="577"/>
    </location>
</feature>
<gene>
    <name evidence="15" type="ORF">SKAU_G00357250</name>
</gene>
<feature type="compositionally biased region" description="Low complexity" evidence="11">
    <location>
        <begin position="1024"/>
        <end position="1039"/>
    </location>
</feature>
<keyword evidence="16" id="KW-1185">Reference proteome</keyword>
<dbReference type="PROSITE" id="PS50106">
    <property type="entry name" value="PDZ"/>
    <property type="match status" value="1"/>
</dbReference>
<dbReference type="InterPro" id="IPR001478">
    <property type="entry name" value="PDZ"/>
</dbReference>
<evidence type="ECO:0000259" key="12">
    <source>
        <dbReference type="PROSITE" id="PS50106"/>
    </source>
</evidence>
<name>A0A9Q1IGQ9_SYNKA</name>
<feature type="compositionally biased region" description="Low complexity" evidence="11">
    <location>
        <begin position="182"/>
        <end position="195"/>
    </location>
</feature>
<feature type="compositionally biased region" description="Polar residues" evidence="11">
    <location>
        <begin position="1378"/>
        <end position="1390"/>
    </location>
</feature>
<feature type="region of interest" description="Disordered" evidence="11">
    <location>
        <begin position="1810"/>
        <end position="1837"/>
    </location>
</feature>
<feature type="compositionally biased region" description="Pro residues" evidence="11">
    <location>
        <begin position="1824"/>
        <end position="1837"/>
    </location>
</feature>
<feature type="domain" description="ASD2" evidence="14">
    <location>
        <begin position="1527"/>
        <end position="1813"/>
    </location>
</feature>
<dbReference type="Gene3D" id="6.10.250.3120">
    <property type="match status" value="1"/>
</dbReference>
<keyword evidence="6" id="KW-0493">Microtubule</keyword>
<feature type="compositionally biased region" description="Polar residues" evidence="11">
    <location>
        <begin position="130"/>
        <end position="151"/>
    </location>
</feature>
<evidence type="ECO:0000256" key="9">
    <source>
        <dbReference type="PROSITE-ProRule" id="PRU00637"/>
    </source>
</evidence>
<dbReference type="PROSITE" id="PS51306">
    <property type="entry name" value="ASD1"/>
    <property type="match status" value="1"/>
</dbReference>
<evidence type="ECO:0000256" key="3">
    <source>
        <dbReference type="ARBA" id="ARBA00022473"/>
    </source>
</evidence>
<feature type="coiled-coil region" evidence="10">
    <location>
        <begin position="1701"/>
        <end position="1728"/>
    </location>
</feature>
<feature type="compositionally biased region" description="Low complexity" evidence="11">
    <location>
        <begin position="1085"/>
        <end position="1095"/>
    </location>
</feature>
<dbReference type="CDD" id="cd06750">
    <property type="entry name" value="PDZ_shroom2_3_4-like"/>
    <property type="match status" value="1"/>
</dbReference>
<evidence type="ECO:0000313" key="16">
    <source>
        <dbReference type="Proteomes" id="UP001152622"/>
    </source>
</evidence>
<dbReference type="Gene3D" id="2.30.42.10">
    <property type="match status" value="1"/>
</dbReference>
<feature type="compositionally biased region" description="Polar residues" evidence="11">
    <location>
        <begin position="981"/>
        <end position="994"/>
    </location>
</feature>
<feature type="domain" description="ASD1" evidence="13">
    <location>
        <begin position="827"/>
        <end position="928"/>
    </location>
</feature>